<evidence type="ECO:0008006" key="3">
    <source>
        <dbReference type="Google" id="ProtNLM"/>
    </source>
</evidence>
<dbReference type="RefSeq" id="WP_240831912.1">
    <property type="nucleotide sequence ID" value="NZ_JAKWBL010000004.1"/>
</dbReference>
<sequence length="165" mass="18392">MGLALSVALKAQTLSEVLNDTKASIFYYGIDFTKAKLIGDPNANPQDIVDRQFAGINALMLNEPKKYDIAGAFRRSELQSDLSFVDKRNAKIDPDELISSSTEDFNRLSEKDVTALVKAFDGGNRSGTGLLFVVDGMSKYKKAVSLWVTLFDIKKKNFINRAFRR</sequence>
<dbReference type="Proteomes" id="UP001202248">
    <property type="component" value="Unassembled WGS sequence"/>
</dbReference>
<accession>A0ABS9SNB0</accession>
<comment type="caution">
    <text evidence="1">The sequence shown here is derived from an EMBL/GenBank/DDBJ whole genome shotgun (WGS) entry which is preliminary data.</text>
</comment>
<dbReference type="EMBL" id="JAKWBL010000004">
    <property type="protein sequence ID" value="MCH5599888.1"/>
    <property type="molecule type" value="Genomic_DNA"/>
</dbReference>
<name>A0ABS9SNB0_9BACT</name>
<evidence type="ECO:0000313" key="1">
    <source>
        <dbReference type="EMBL" id="MCH5599888.1"/>
    </source>
</evidence>
<gene>
    <name evidence="1" type="ORF">MKP09_19195</name>
</gene>
<organism evidence="1 2">
    <name type="scientific">Niabella ginsengisoli</name>
    <dbReference type="NCBI Taxonomy" id="522298"/>
    <lineage>
        <taxon>Bacteria</taxon>
        <taxon>Pseudomonadati</taxon>
        <taxon>Bacteroidota</taxon>
        <taxon>Chitinophagia</taxon>
        <taxon>Chitinophagales</taxon>
        <taxon>Chitinophagaceae</taxon>
        <taxon>Niabella</taxon>
    </lineage>
</organism>
<keyword evidence="2" id="KW-1185">Reference proteome</keyword>
<evidence type="ECO:0000313" key="2">
    <source>
        <dbReference type="Proteomes" id="UP001202248"/>
    </source>
</evidence>
<reference evidence="1 2" key="1">
    <citation type="submission" date="2022-02" db="EMBL/GenBank/DDBJ databases">
        <authorList>
            <person name="Min J."/>
        </authorList>
    </citation>
    <scope>NUCLEOTIDE SEQUENCE [LARGE SCALE GENOMIC DNA]</scope>
    <source>
        <strain evidence="1 2">GR10-1</strain>
    </source>
</reference>
<proteinExistence type="predicted"/>
<protein>
    <recommendedName>
        <fullName evidence="3">DUF4252 domain-containing protein</fullName>
    </recommendedName>
</protein>